<dbReference type="EMBL" id="JAHKNI010000001">
    <property type="protein sequence ID" value="MBU3060814.1"/>
    <property type="molecule type" value="Genomic_DNA"/>
</dbReference>
<comment type="caution">
    <text evidence="2">The sequence shown here is derived from an EMBL/GenBank/DDBJ whole genome shotgun (WGS) entry which is preliminary data.</text>
</comment>
<organism evidence="2 3">
    <name type="scientific">Nocardia albiluteola</name>
    <dbReference type="NCBI Taxonomy" id="2842303"/>
    <lineage>
        <taxon>Bacteria</taxon>
        <taxon>Bacillati</taxon>
        <taxon>Actinomycetota</taxon>
        <taxon>Actinomycetes</taxon>
        <taxon>Mycobacteriales</taxon>
        <taxon>Nocardiaceae</taxon>
        <taxon>Nocardia</taxon>
    </lineage>
</organism>
<accession>A0ABS6AS07</accession>
<feature type="transmembrane region" description="Helical" evidence="1">
    <location>
        <begin position="139"/>
        <end position="160"/>
    </location>
</feature>
<keyword evidence="1" id="KW-1133">Transmembrane helix</keyword>
<evidence type="ECO:0000313" key="2">
    <source>
        <dbReference type="EMBL" id="MBU3060814.1"/>
    </source>
</evidence>
<evidence type="ECO:0000313" key="3">
    <source>
        <dbReference type="Proteomes" id="UP000733379"/>
    </source>
</evidence>
<name>A0ABS6AS07_9NOCA</name>
<sequence>MNQWTPPGQPIPDEATPVDVRTAWQLWWGVVVLGVLRLIVGSVGRYGHRHTIARNMYDQLHAQQPRTPLSTYELMVTLLVVLSVVFGLGIAAAAVAVAYQLRRGRLWARTLFDVATVVLVLGGVNAMFGLGMVAGTWDMLAGAAAILQAVLAGFAVFLCHRAESTIYFRMNGNRLPR</sequence>
<keyword evidence="1" id="KW-0812">Transmembrane</keyword>
<reference evidence="2 3" key="1">
    <citation type="submission" date="2021-06" db="EMBL/GenBank/DDBJ databases">
        <title>Actinomycetes sequencing.</title>
        <authorList>
            <person name="Shan Q."/>
        </authorList>
    </citation>
    <scope>NUCLEOTIDE SEQUENCE [LARGE SCALE GENOMIC DNA]</scope>
    <source>
        <strain evidence="2 3">NEAU-G5</strain>
    </source>
</reference>
<evidence type="ECO:0008006" key="4">
    <source>
        <dbReference type="Google" id="ProtNLM"/>
    </source>
</evidence>
<proteinExistence type="predicted"/>
<feature type="transmembrane region" description="Helical" evidence="1">
    <location>
        <begin position="111"/>
        <end position="133"/>
    </location>
</feature>
<protein>
    <recommendedName>
        <fullName evidence="4">Integral membrane protein</fullName>
    </recommendedName>
</protein>
<keyword evidence="1" id="KW-0472">Membrane</keyword>
<evidence type="ECO:0000256" key="1">
    <source>
        <dbReference type="SAM" id="Phobius"/>
    </source>
</evidence>
<feature type="transmembrane region" description="Helical" evidence="1">
    <location>
        <begin position="74"/>
        <end position="99"/>
    </location>
</feature>
<dbReference type="RefSeq" id="WP_215915611.1">
    <property type="nucleotide sequence ID" value="NZ_JAHKNI010000001.1"/>
</dbReference>
<keyword evidence="3" id="KW-1185">Reference proteome</keyword>
<gene>
    <name evidence="2" type="ORF">KO481_04650</name>
</gene>
<dbReference type="Proteomes" id="UP000733379">
    <property type="component" value="Unassembled WGS sequence"/>
</dbReference>
<feature type="transmembrane region" description="Helical" evidence="1">
    <location>
        <begin position="26"/>
        <end position="47"/>
    </location>
</feature>